<dbReference type="InterPro" id="IPR001451">
    <property type="entry name" value="Hexapep"/>
</dbReference>
<organism evidence="5 6">
    <name type="scientific">Novosphingobium decolorationis</name>
    <dbReference type="NCBI Taxonomy" id="2698673"/>
    <lineage>
        <taxon>Bacteria</taxon>
        <taxon>Pseudomonadati</taxon>
        <taxon>Pseudomonadota</taxon>
        <taxon>Alphaproteobacteria</taxon>
        <taxon>Sphingomonadales</taxon>
        <taxon>Sphingomonadaceae</taxon>
        <taxon>Novosphingobium</taxon>
    </lineage>
</organism>
<dbReference type="EMBL" id="CP054856">
    <property type="protein sequence ID" value="QVM83709.1"/>
    <property type="molecule type" value="Genomic_DNA"/>
</dbReference>
<dbReference type="InterPro" id="IPR018357">
    <property type="entry name" value="Hexapep_transf_CS"/>
</dbReference>
<evidence type="ECO:0000313" key="6">
    <source>
        <dbReference type="Proteomes" id="UP000677126"/>
    </source>
</evidence>
<evidence type="ECO:0000256" key="2">
    <source>
        <dbReference type="ARBA" id="ARBA00022679"/>
    </source>
</evidence>
<proteinExistence type="inferred from homology"/>
<evidence type="ECO:0000313" key="5">
    <source>
        <dbReference type="EMBL" id="QVM83709.1"/>
    </source>
</evidence>
<evidence type="ECO:0000256" key="3">
    <source>
        <dbReference type="ARBA" id="ARBA00022737"/>
    </source>
</evidence>
<dbReference type="InterPro" id="IPR045304">
    <property type="entry name" value="LbH_SAT"/>
</dbReference>
<keyword evidence="2" id="KW-0808">Transferase</keyword>
<accession>A0ABX8E445</accession>
<protein>
    <submittedName>
        <fullName evidence="5">Serine acetyltransferase</fullName>
    </submittedName>
</protein>
<evidence type="ECO:0000256" key="4">
    <source>
        <dbReference type="ARBA" id="ARBA00023315"/>
    </source>
</evidence>
<dbReference type="PROSITE" id="PS00101">
    <property type="entry name" value="HEXAPEP_TRANSFERASES"/>
    <property type="match status" value="1"/>
</dbReference>
<keyword evidence="3" id="KW-0677">Repeat</keyword>
<dbReference type="Pfam" id="PF00132">
    <property type="entry name" value="Hexapep"/>
    <property type="match status" value="1"/>
</dbReference>
<gene>
    <name evidence="5" type="ORF">HT578_08365</name>
</gene>
<keyword evidence="6" id="KW-1185">Reference proteome</keyword>
<keyword evidence="4" id="KW-0012">Acyltransferase</keyword>
<reference evidence="5 6" key="1">
    <citation type="journal article" date="2021" name="Int. J. Syst. Evol. Microbiol.">
        <title>Novosphingobium decolorationis sp. nov., an aniline blue-decolourizing bacterium isolated from East Pacific sediment.</title>
        <authorList>
            <person name="Chen X."/>
            <person name="Dong B."/>
            <person name="Chen T."/>
            <person name="Ren N."/>
            <person name="Wang J."/>
            <person name="Xu Y."/>
            <person name="Yang J."/>
            <person name="Zhu S."/>
            <person name="Chen J."/>
        </authorList>
    </citation>
    <scope>NUCLEOTIDE SEQUENCE [LARGE SCALE GENOMIC DNA]</scope>
    <source>
        <strain evidence="5 6">502str22</strain>
    </source>
</reference>
<dbReference type="RefSeq" id="WP_277884194.1">
    <property type="nucleotide sequence ID" value="NZ_CP054856.1"/>
</dbReference>
<dbReference type="Proteomes" id="UP000677126">
    <property type="component" value="Chromosome"/>
</dbReference>
<dbReference type="PANTHER" id="PTHR42811">
    <property type="entry name" value="SERINE ACETYLTRANSFERASE"/>
    <property type="match status" value="1"/>
</dbReference>
<evidence type="ECO:0000256" key="1">
    <source>
        <dbReference type="ARBA" id="ARBA00007274"/>
    </source>
</evidence>
<dbReference type="InterPro" id="IPR011004">
    <property type="entry name" value="Trimer_LpxA-like_sf"/>
</dbReference>
<name>A0ABX8E445_9SPHN</name>
<dbReference type="SUPFAM" id="SSF51161">
    <property type="entry name" value="Trimeric LpxA-like enzymes"/>
    <property type="match status" value="1"/>
</dbReference>
<comment type="similarity">
    <text evidence="1">Belongs to the transferase hexapeptide repeat family.</text>
</comment>
<sequence>MASGTAQNPPRPGQQASARRGLFQDWSSNPGGIRIRLLLVFFRLVNPLSRGPRWFKLAGAPLILAYKFYTQWIVGIELHWKCTLGPGASIYHGYGLVVHSDTRLGARVKLRNGVTIGMKYTQGKPQVPVIGDDVDIGANAVIIGGVRIGDGATIGAGAVVIRDVPAHTVAVGNPARLLP</sequence>
<dbReference type="Gene3D" id="2.160.10.10">
    <property type="entry name" value="Hexapeptide repeat proteins"/>
    <property type="match status" value="1"/>
</dbReference>
<dbReference type="CDD" id="cd03354">
    <property type="entry name" value="LbH_SAT"/>
    <property type="match status" value="1"/>
</dbReference>